<dbReference type="Proteomes" id="UP000225972">
    <property type="component" value="Unassembled WGS sequence"/>
</dbReference>
<evidence type="ECO:0000313" key="2">
    <source>
        <dbReference type="EMBL" id="SMX27693.1"/>
    </source>
</evidence>
<sequence length="116" mass="12481">MTIRTMTAAFVLSVTGFVSAPQTALAGDCCILKSPQKGTEFCVRATGPICQANRHFSQFKPKLFCRTPGRNPPDCVQNKPKGAAMEGGGDSLELSAKYLEMDPEELKEALGSKARE</sequence>
<feature type="chain" id="PRO_5012330796" evidence="1">
    <location>
        <begin position="27"/>
        <end position="116"/>
    </location>
</feature>
<accession>A0A238JBE1</accession>
<gene>
    <name evidence="2" type="ORF">TRP8649_01802</name>
</gene>
<keyword evidence="3" id="KW-1185">Reference proteome</keyword>
<protein>
    <submittedName>
        <fullName evidence="2">Uncharacterized protein</fullName>
    </submittedName>
</protein>
<reference evidence="3" key="1">
    <citation type="submission" date="2017-05" db="EMBL/GenBank/DDBJ databases">
        <authorList>
            <person name="Rodrigo-Torres L."/>
            <person name="Arahal R. D."/>
            <person name="Lucena T."/>
        </authorList>
    </citation>
    <scope>NUCLEOTIDE SEQUENCE [LARGE SCALE GENOMIC DNA]</scope>
    <source>
        <strain evidence="3">CECT 8649</strain>
    </source>
</reference>
<dbReference type="AlphaFoldDB" id="A0A238JBE1"/>
<dbReference type="EMBL" id="FXXP01000001">
    <property type="protein sequence ID" value="SMX27693.1"/>
    <property type="molecule type" value="Genomic_DNA"/>
</dbReference>
<organism evidence="2 3">
    <name type="scientific">Pelagimonas phthalicica</name>
    <dbReference type="NCBI Taxonomy" id="1037362"/>
    <lineage>
        <taxon>Bacteria</taxon>
        <taxon>Pseudomonadati</taxon>
        <taxon>Pseudomonadota</taxon>
        <taxon>Alphaproteobacteria</taxon>
        <taxon>Rhodobacterales</taxon>
        <taxon>Roseobacteraceae</taxon>
        <taxon>Pelagimonas</taxon>
    </lineage>
</organism>
<evidence type="ECO:0000313" key="3">
    <source>
        <dbReference type="Proteomes" id="UP000225972"/>
    </source>
</evidence>
<name>A0A238JBE1_9RHOB</name>
<evidence type="ECO:0000256" key="1">
    <source>
        <dbReference type="SAM" id="SignalP"/>
    </source>
</evidence>
<keyword evidence="1" id="KW-0732">Signal</keyword>
<feature type="signal peptide" evidence="1">
    <location>
        <begin position="1"/>
        <end position="26"/>
    </location>
</feature>
<proteinExistence type="predicted"/>